<accession>A0AAW0ZWR9</accession>
<evidence type="ECO:0000256" key="1">
    <source>
        <dbReference type="SAM" id="Coils"/>
    </source>
</evidence>
<reference evidence="3 4" key="1">
    <citation type="submission" date="2024-05" db="EMBL/GenBank/DDBJ databases">
        <title>The nuclear and mitochondrial genome assemblies of Tetragonisca angustula (Apidae: Meliponini), a tiny yet remarkable pollinator in the Neotropics.</title>
        <authorList>
            <person name="Ferrari R."/>
            <person name="Ricardo P.C."/>
            <person name="Dias F.C."/>
            <person name="Araujo N.S."/>
            <person name="Soares D.O."/>
            <person name="Zhou Q.-S."/>
            <person name="Zhu C.-D."/>
            <person name="Coutinho L."/>
            <person name="Airas M.C."/>
            <person name="Batista T.M."/>
        </authorList>
    </citation>
    <scope>NUCLEOTIDE SEQUENCE [LARGE SCALE GENOMIC DNA]</scope>
    <source>
        <strain evidence="3">ASF017062</strain>
        <tissue evidence="3">Abdomen</tissue>
    </source>
</reference>
<keyword evidence="1" id="KW-0175">Coiled coil</keyword>
<name>A0AAW0ZWR9_9HYME</name>
<dbReference type="AlphaFoldDB" id="A0AAW0ZWR9"/>
<dbReference type="InterPro" id="IPR027831">
    <property type="entry name" value="DUF4485"/>
</dbReference>
<protein>
    <recommendedName>
        <fullName evidence="2">DUF4485 domain-containing protein</fullName>
    </recommendedName>
</protein>
<dbReference type="InterPro" id="IPR055310">
    <property type="entry name" value="CEP112"/>
</dbReference>
<organism evidence="3 4">
    <name type="scientific">Tetragonisca angustula</name>
    <dbReference type="NCBI Taxonomy" id="166442"/>
    <lineage>
        <taxon>Eukaryota</taxon>
        <taxon>Metazoa</taxon>
        <taxon>Ecdysozoa</taxon>
        <taxon>Arthropoda</taxon>
        <taxon>Hexapoda</taxon>
        <taxon>Insecta</taxon>
        <taxon>Pterygota</taxon>
        <taxon>Neoptera</taxon>
        <taxon>Endopterygota</taxon>
        <taxon>Hymenoptera</taxon>
        <taxon>Apocrita</taxon>
        <taxon>Aculeata</taxon>
        <taxon>Apoidea</taxon>
        <taxon>Anthophila</taxon>
        <taxon>Apidae</taxon>
        <taxon>Tetragonisca</taxon>
    </lineage>
</organism>
<evidence type="ECO:0000313" key="3">
    <source>
        <dbReference type="EMBL" id="KAK9302210.1"/>
    </source>
</evidence>
<evidence type="ECO:0000259" key="2">
    <source>
        <dbReference type="Pfam" id="PF14846"/>
    </source>
</evidence>
<dbReference type="PANTHER" id="PTHR18871">
    <property type="entry name" value="CENTROSOMAL PROTEIN OF 112 KDA"/>
    <property type="match status" value="1"/>
</dbReference>
<dbReference type="PANTHER" id="PTHR18871:SF2">
    <property type="entry name" value="CENTROSOMAL PROTEIN OF 112 KDA"/>
    <property type="match status" value="1"/>
</dbReference>
<keyword evidence="4" id="KW-1185">Reference proteome</keyword>
<feature type="coiled-coil region" evidence="1">
    <location>
        <begin position="161"/>
        <end position="228"/>
    </location>
</feature>
<evidence type="ECO:0000313" key="4">
    <source>
        <dbReference type="Proteomes" id="UP001432146"/>
    </source>
</evidence>
<proteinExistence type="predicted"/>
<feature type="domain" description="DUF4485" evidence="2">
    <location>
        <begin position="14"/>
        <end position="92"/>
    </location>
</feature>
<gene>
    <name evidence="3" type="ORF">QLX08_005664</name>
</gene>
<sequence>MPKIREYNDEAVKLDECFKETLSCVRPFVLALTSPESAQLCKIWLNKLNAVSSQRRLRNEYLAELFRQLKTGHIGGVFSRPPPNGFLLPLPKSYHMVCISSSVSNLSDYTMKSHHSCVKPNAKCTQHQRRKTLLKHRTMDITSMNKCFHAMNLFPTISSHDQKLQAQNEYLRDQLSEYRKNCNRNANDYLSSSISQLTTDVTTLKVKLKEMEQLKNSMDESYKETVQEYHFTVVEQFTELKQQLAESRLKSEALDHSIVLMAKKLEQISYGKDEQSKIMEQQWIDKIKTICERFDSFTKEKNKELQLKQDLLEKKDTELLKKDEDKLQKIINEQYTVMREELNKMRIEMDNETQKQNQNLTSQVSTLKKAIVKLAKSKEKLEYNYEKKLSHIIKNKDTEIKFLHLQLQKQKNELYTSLSTEKQNEVDNIASALEKRYKALLAETEAMSETKTQEYLMRIAILEDQILNMKKFESSL</sequence>
<dbReference type="EMBL" id="JAWNGG020000098">
    <property type="protein sequence ID" value="KAK9302210.1"/>
    <property type="molecule type" value="Genomic_DNA"/>
</dbReference>
<feature type="coiled-coil region" evidence="1">
    <location>
        <begin position="393"/>
        <end position="450"/>
    </location>
</feature>
<dbReference type="Proteomes" id="UP001432146">
    <property type="component" value="Unassembled WGS sequence"/>
</dbReference>
<comment type="caution">
    <text evidence="3">The sequence shown here is derived from an EMBL/GenBank/DDBJ whole genome shotgun (WGS) entry which is preliminary data.</text>
</comment>
<dbReference type="Pfam" id="PF14846">
    <property type="entry name" value="DUF4485"/>
    <property type="match status" value="1"/>
</dbReference>